<dbReference type="Pfam" id="PF01556">
    <property type="entry name" value="DnaJ_C"/>
    <property type="match status" value="1"/>
</dbReference>
<keyword evidence="4" id="KW-1185">Reference proteome</keyword>
<feature type="domain" description="Chaperone DnaJ C-terminal" evidence="2">
    <location>
        <begin position="7"/>
        <end position="98"/>
    </location>
</feature>
<sequence>MVNPRSNGGTKISFKVKGDEREGDIIFSIDEKIHPLYKREGDDLLLGVKVRLVQTLTGCTIIVPLLRGDEVMTMTFDDEIFYPGFEKVIQGQGMPKSKQE</sequence>
<accession>A0A3Q7IWI9</accession>
<dbReference type="SMR" id="A0A3Q7IWI9"/>
<dbReference type="GO" id="GO:0051082">
    <property type="term" value="F:unfolded protein binding"/>
    <property type="evidence" value="ECO:0007669"/>
    <property type="project" value="InterPro"/>
</dbReference>
<evidence type="ECO:0000313" key="3">
    <source>
        <dbReference type="EnsemblPlants" id="Solyc11g040400.1.1.1"/>
    </source>
</evidence>
<reference evidence="3" key="1">
    <citation type="journal article" date="2012" name="Nature">
        <title>The tomato genome sequence provides insights into fleshy fruit evolution.</title>
        <authorList>
            <consortium name="Tomato Genome Consortium"/>
        </authorList>
    </citation>
    <scope>NUCLEOTIDE SEQUENCE [LARGE SCALE GENOMIC DNA]</scope>
    <source>
        <strain evidence="3">cv. Heinz 1706</strain>
    </source>
</reference>
<evidence type="ECO:0000259" key="2">
    <source>
        <dbReference type="Pfam" id="PF01556"/>
    </source>
</evidence>
<evidence type="ECO:0000313" key="4">
    <source>
        <dbReference type="Proteomes" id="UP000004994"/>
    </source>
</evidence>
<dbReference type="EnsemblPlants" id="Solyc11g040400.1.1">
    <property type="protein sequence ID" value="Solyc11g040400.1.1.1"/>
    <property type="gene ID" value="Solyc11g040400.1"/>
</dbReference>
<dbReference type="PANTHER" id="PTHR24078">
    <property type="entry name" value="DNAJ HOMOLOG SUBFAMILY C MEMBER"/>
    <property type="match status" value="1"/>
</dbReference>
<protein>
    <recommendedName>
        <fullName evidence="2">Chaperone DnaJ C-terminal domain-containing protein</fullName>
    </recommendedName>
</protein>
<dbReference type="AlphaFoldDB" id="A0A3Q7IWI9"/>
<dbReference type="Gene3D" id="2.60.260.20">
    <property type="entry name" value="Urease metallochaperone UreE, N-terminal domain"/>
    <property type="match status" value="1"/>
</dbReference>
<dbReference type="PaxDb" id="4081-Solyc11g040400.1.1"/>
<dbReference type="SUPFAM" id="SSF49493">
    <property type="entry name" value="HSP40/DnaJ peptide-binding domain"/>
    <property type="match status" value="1"/>
</dbReference>
<dbReference type="InterPro" id="IPR002939">
    <property type="entry name" value="DnaJ_C"/>
</dbReference>
<dbReference type="Gramene" id="Solyc11g040400.1.1">
    <property type="protein sequence ID" value="Solyc11g040400.1.1.1"/>
    <property type="gene ID" value="Solyc11g040400.1"/>
</dbReference>
<dbReference type="Proteomes" id="UP000004994">
    <property type="component" value="Chromosome 11"/>
</dbReference>
<keyword evidence="1" id="KW-0143">Chaperone</keyword>
<reference evidence="3" key="2">
    <citation type="submission" date="2019-01" db="UniProtKB">
        <authorList>
            <consortium name="EnsemblPlants"/>
        </authorList>
    </citation>
    <scope>IDENTIFICATION</scope>
    <source>
        <strain evidence="3">cv. Heinz 1706</strain>
    </source>
</reference>
<organism evidence="3">
    <name type="scientific">Solanum lycopersicum</name>
    <name type="common">Tomato</name>
    <name type="synonym">Lycopersicon esculentum</name>
    <dbReference type="NCBI Taxonomy" id="4081"/>
    <lineage>
        <taxon>Eukaryota</taxon>
        <taxon>Viridiplantae</taxon>
        <taxon>Streptophyta</taxon>
        <taxon>Embryophyta</taxon>
        <taxon>Tracheophyta</taxon>
        <taxon>Spermatophyta</taxon>
        <taxon>Magnoliopsida</taxon>
        <taxon>eudicotyledons</taxon>
        <taxon>Gunneridae</taxon>
        <taxon>Pentapetalae</taxon>
        <taxon>asterids</taxon>
        <taxon>lamiids</taxon>
        <taxon>Solanales</taxon>
        <taxon>Solanaceae</taxon>
        <taxon>Solanoideae</taxon>
        <taxon>Solaneae</taxon>
        <taxon>Solanum</taxon>
        <taxon>Solanum subgen. Lycopersicon</taxon>
    </lineage>
</organism>
<name>A0A3Q7IWI9_SOLLC</name>
<dbReference type="InterPro" id="IPR008971">
    <property type="entry name" value="HSP40/DnaJ_pept-bd"/>
</dbReference>
<dbReference type="InParanoid" id="A0A3Q7IWI9"/>
<evidence type="ECO:0000256" key="1">
    <source>
        <dbReference type="ARBA" id="ARBA00023186"/>
    </source>
</evidence>
<dbReference type="GO" id="GO:0006457">
    <property type="term" value="P:protein folding"/>
    <property type="evidence" value="ECO:0007669"/>
    <property type="project" value="InterPro"/>
</dbReference>
<dbReference type="InterPro" id="IPR051339">
    <property type="entry name" value="DnaJ_subfamily_B"/>
</dbReference>
<dbReference type="STRING" id="4081.A0A3Q7IWI9"/>
<dbReference type="PANTHER" id="PTHR24078:SF522">
    <property type="entry name" value="DNAJ CHAPERONE C-TERMINAL DOMAIN-CONTAINING PROTEIN"/>
    <property type="match status" value="1"/>
</dbReference>
<dbReference type="OMA" id="HDFFIRE"/>
<proteinExistence type="predicted"/>